<feature type="chain" id="PRO_5020668784" evidence="1">
    <location>
        <begin position="17"/>
        <end position="228"/>
    </location>
</feature>
<gene>
    <name evidence="2" type="ORF">EX30DRAFT_348497</name>
</gene>
<evidence type="ECO:0000256" key="1">
    <source>
        <dbReference type="SAM" id="SignalP"/>
    </source>
</evidence>
<keyword evidence="3" id="KW-1185">Reference proteome</keyword>
<evidence type="ECO:0000313" key="3">
    <source>
        <dbReference type="Proteomes" id="UP000298138"/>
    </source>
</evidence>
<accession>A0A4S2MYP4</accession>
<dbReference type="Proteomes" id="UP000298138">
    <property type="component" value="Unassembled WGS sequence"/>
</dbReference>
<dbReference type="EMBL" id="ML220118">
    <property type="protein sequence ID" value="TGZ81693.1"/>
    <property type="molecule type" value="Genomic_DNA"/>
</dbReference>
<reference evidence="2 3" key="1">
    <citation type="submission" date="2019-04" db="EMBL/GenBank/DDBJ databases">
        <title>Comparative genomics and transcriptomics to analyze fruiting body development in filamentous ascomycetes.</title>
        <authorList>
            <consortium name="DOE Joint Genome Institute"/>
            <person name="Lutkenhaus R."/>
            <person name="Traeger S."/>
            <person name="Breuer J."/>
            <person name="Kuo A."/>
            <person name="Lipzen A."/>
            <person name="Pangilinan J."/>
            <person name="Dilworth D."/>
            <person name="Sandor L."/>
            <person name="Poggeler S."/>
            <person name="Barry K."/>
            <person name="Grigoriev I.V."/>
            <person name="Nowrousian M."/>
        </authorList>
    </citation>
    <scope>NUCLEOTIDE SEQUENCE [LARGE SCALE GENOMIC DNA]</scope>
    <source>
        <strain evidence="2 3">CBS 389.68</strain>
    </source>
</reference>
<keyword evidence="1" id="KW-0732">Signal</keyword>
<name>A0A4S2MYP4_9PEZI</name>
<organism evidence="2 3">
    <name type="scientific">Ascodesmis nigricans</name>
    <dbReference type="NCBI Taxonomy" id="341454"/>
    <lineage>
        <taxon>Eukaryota</taxon>
        <taxon>Fungi</taxon>
        <taxon>Dikarya</taxon>
        <taxon>Ascomycota</taxon>
        <taxon>Pezizomycotina</taxon>
        <taxon>Pezizomycetes</taxon>
        <taxon>Pezizales</taxon>
        <taxon>Ascodesmidaceae</taxon>
        <taxon>Ascodesmis</taxon>
    </lineage>
</organism>
<dbReference type="AlphaFoldDB" id="A0A4S2MYP4"/>
<feature type="signal peptide" evidence="1">
    <location>
        <begin position="1"/>
        <end position="16"/>
    </location>
</feature>
<evidence type="ECO:0000313" key="2">
    <source>
        <dbReference type="EMBL" id="TGZ81693.1"/>
    </source>
</evidence>
<sequence>MKLTLSTLALASLAAAVPMTVEVSVRGSGIHGDEAPWVSLAHAAGVDISSCKFVPRPPFCVQNAILGHMNHIHGTAGVHALVKSDIFQMVTDTCRIIPIFPPICIFQEQIVGSKGPDSGLDGPDGPWASIAHVAGIDISNCVFIPFPPVCIQNKIAAYLSGSKTGSEVATRETVRQMVAETCNVIFTPFPICILATNEEETGLITKTKGLVVNAISKIPPPCRWFGAC</sequence>
<proteinExistence type="predicted"/>
<dbReference type="InParanoid" id="A0A4S2MYP4"/>
<protein>
    <submittedName>
        <fullName evidence="2">Uncharacterized protein</fullName>
    </submittedName>
</protein>